<dbReference type="CDD" id="cd21177">
    <property type="entry name" value="LPMO_AA10"/>
    <property type="match status" value="1"/>
</dbReference>
<dbReference type="PANTHER" id="PTHR34823:SF1">
    <property type="entry name" value="CHITIN-BINDING TYPE-4 DOMAIN-CONTAINING PROTEIN"/>
    <property type="match status" value="1"/>
</dbReference>
<proteinExistence type="predicted"/>
<dbReference type="Pfam" id="PF03067">
    <property type="entry name" value="LPMO_10"/>
    <property type="match status" value="1"/>
</dbReference>
<dbReference type="Gene3D" id="2.70.50.50">
    <property type="entry name" value="chitin-binding protein cbp21"/>
    <property type="match status" value="1"/>
</dbReference>
<gene>
    <name evidence="3" type="ORF">NM961_21625</name>
</gene>
<evidence type="ECO:0000313" key="3">
    <source>
        <dbReference type="EMBL" id="MCQ4167323.1"/>
    </source>
</evidence>
<feature type="domain" description="Chitin-binding type-4" evidence="2">
    <location>
        <begin position="8"/>
        <end position="166"/>
    </location>
</feature>
<dbReference type="Proteomes" id="UP001165498">
    <property type="component" value="Unassembled WGS sequence"/>
</dbReference>
<dbReference type="EMBL" id="JANFQO010000028">
    <property type="protein sequence ID" value="MCQ4167323.1"/>
    <property type="molecule type" value="Genomic_DNA"/>
</dbReference>
<dbReference type="InterPro" id="IPR004302">
    <property type="entry name" value="Cellulose/chitin-bd_N"/>
</dbReference>
<protein>
    <submittedName>
        <fullName evidence="3">Lytic polysaccharide monooxygenase</fullName>
    </submittedName>
</protein>
<dbReference type="SUPFAM" id="SSF81296">
    <property type="entry name" value="E set domains"/>
    <property type="match status" value="1"/>
</dbReference>
<keyword evidence="3" id="KW-0503">Monooxygenase</keyword>
<dbReference type="GO" id="GO:0004497">
    <property type="term" value="F:monooxygenase activity"/>
    <property type="evidence" value="ECO:0007669"/>
    <property type="project" value="UniProtKB-KW"/>
</dbReference>
<sequence>MLSQRCREPTDPACIALKNVSGTAPFYDWMSINQANADGNHQAVVPDGTLCSGNNPTFAGLDLPRTDWQATPIQAGADGSFEFIFRGTAPHATRDWIFYISRAEWSPAQPLRWADLEEFCRLGNVPLQDGNYRLRCPLPAASGKRVIYQVWQRADSPEAFYTCMDVHFGNSTVDAIFDDGFQAP</sequence>
<reference evidence="3" key="1">
    <citation type="submission" date="2022-07" db="EMBL/GenBank/DDBJ databases">
        <title>Tahibacter sp., a new gammaproteobacterium isolated from the silt sample collected at pig farm.</title>
        <authorList>
            <person name="Chen H."/>
        </authorList>
    </citation>
    <scope>NUCLEOTIDE SEQUENCE</scope>
    <source>
        <strain evidence="3">P2K</strain>
    </source>
</reference>
<keyword evidence="3" id="KW-0560">Oxidoreductase</keyword>
<organism evidence="3 4">
    <name type="scientific">Tahibacter harae</name>
    <dbReference type="NCBI Taxonomy" id="2963937"/>
    <lineage>
        <taxon>Bacteria</taxon>
        <taxon>Pseudomonadati</taxon>
        <taxon>Pseudomonadota</taxon>
        <taxon>Gammaproteobacteria</taxon>
        <taxon>Lysobacterales</taxon>
        <taxon>Rhodanobacteraceae</taxon>
        <taxon>Tahibacter</taxon>
    </lineage>
</organism>
<comment type="caution">
    <text evidence="3">The sequence shown here is derived from an EMBL/GenBank/DDBJ whole genome shotgun (WGS) entry which is preliminary data.</text>
</comment>
<dbReference type="RefSeq" id="WP_255916546.1">
    <property type="nucleotide sequence ID" value="NZ_JANFQO010000028.1"/>
</dbReference>
<evidence type="ECO:0000313" key="4">
    <source>
        <dbReference type="Proteomes" id="UP001165498"/>
    </source>
</evidence>
<keyword evidence="4" id="KW-1185">Reference proteome</keyword>
<evidence type="ECO:0000256" key="1">
    <source>
        <dbReference type="ARBA" id="ARBA00022729"/>
    </source>
</evidence>
<dbReference type="InterPro" id="IPR051024">
    <property type="entry name" value="GlcNAc_Chitin_IntDeg"/>
</dbReference>
<accession>A0ABT1QYH4</accession>
<name>A0ABT1QYH4_9GAMM</name>
<dbReference type="InterPro" id="IPR014756">
    <property type="entry name" value="Ig_E-set"/>
</dbReference>
<dbReference type="PANTHER" id="PTHR34823">
    <property type="entry name" value="GLCNAC-BINDING PROTEIN A"/>
    <property type="match status" value="1"/>
</dbReference>
<keyword evidence="1" id="KW-0732">Signal</keyword>
<evidence type="ECO:0000259" key="2">
    <source>
        <dbReference type="Pfam" id="PF03067"/>
    </source>
</evidence>